<dbReference type="PRINTS" id="PR00411">
    <property type="entry name" value="PNDRDTASEI"/>
</dbReference>
<evidence type="ECO:0000313" key="6">
    <source>
        <dbReference type="EMBL" id="MCC2166691.1"/>
    </source>
</evidence>
<dbReference type="SUPFAM" id="SSF51905">
    <property type="entry name" value="FAD/NAD(P)-binding domain"/>
    <property type="match status" value="1"/>
</dbReference>
<evidence type="ECO:0000256" key="2">
    <source>
        <dbReference type="ARBA" id="ARBA00022723"/>
    </source>
</evidence>
<accession>A0AAE3ATT5</accession>
<dbReference type="InterPro" id="IPR036188">
    <property type="entry name" value="FAD/NAD-bd_sf"/>
</dbReference>
<comment type="caution">
    <text evidence="6">The sequence shown here is derived from an EMBL/GenBank/DDBJ whole genome shotgun (WGS) entry which is preliminary data.</text>
</comment>
<keyword evidence="3" id="KW-0560">Oxidoreductase</keyword>
<dbReference type="AlphaFoldDB" id="A0AAE3ATT5"/>
<dbReference type="EMBL" id="JAJEQF010000004">
    <property type="protein sequence ID" value="MCC2166691.1"/>
    <property type="molecule type" value="Genomic_DNA"/>
</dbReference>
<sequence length="459" mass="50061">MDKREIIDIKGLPVYLQADVVVCGGGTAGVFAAVAAAKEGVSVLLVEALGGLGGSAVNGLVLPMMSVHMKEEPRCSYLHQDMMKHLEAYLPDRINENSFDPLILGAVLEQMCTENGVDILLDAVLCDVATDGGAIRDIAVMCQGGIRRISGKVFSDCTGDGILSVLAGAEYEAGAPESKINQPMSLRYLLGGVDKKKLGQFFDSLKDPNTAQSGKDGKNLYADVTNKRVSGLTPFFEKAIEAGELVYEDMVYWQLFDVPGRTDGVALNNPEFFEYTDACDPKQLTQIHLKGKQVILRQLNFYKKYFPGCENAYVSNISAMVGVRESRRILGEYELTGENLLEQKKFEDAISQANYPVDVHGMKALYRDDRPHGDTNKPWYEIPFRCLVVKGFDNLLTAGRCISSDFIAQSAVRIQICCHSTGEAAGIAAAMSIQNAVSVKKIKGQEVRARMQELGAAFV</sequence>
<evidence type="ECO:0000313" key="7">
    <source>
        <dbReference type="Proteomes" id="UP001199355"/>
    </source>
</evidence>
<keyword evidence="4" id="KW-0408">Iron</keyword>
<reference evidence="6 7" key="1">
    <citation type="submission" date="2021-10" db="EMBL/GenBank/DDBJ databases">
        <title>Anaerobic single-cell dispensing facilitates the cultivation of human gut bacteria.</title>
        <authorList>
            <person name="Afrizal A."/>
        </authorList>
    </citation>
    <scope>NUCLEOTIDE SEQUENCE [LARGE SCALE GENOMIC DNA]</scope>
    <source>
        <strain evidence="6 7">CLA-AA-H244</strain>
    </source>
</reference>
<keyword evidence="5" id="KW-0411">Iron-sulfur</keyword>
<dbReference type="GO" id="GO:0016491">
    <property type="term" value="F:oxidoreductase activity"/>
    <property type="evidence" value="ECO:0007669"/>
    <property type="project" value="UniProtKB-KW"/>
</dbReference>
<dbReference type="GO" id="GO:0051539">
    <property type="term" value="F:4 iron, 4 sulfur cluster binding"/>
    <property type="evidence" value="ECO:0007669"/>
    <property type="project" value="UniProtKB-KW"/>
</dbReference>
<evidence type="ECO:0000256" key="5">
    <source>
        <dbReference type="ARBA" id="ARBA00023014"/>
    </source>
</evidence>
<keyword evidence="1" id="KW-0004">4Fe-4S</keyword>
<dbReference type="Proteomes" id="UP001199355">
    <property type="component" value="Unassembled WGS sequence"/>
</dbReference>
<keyword evidence="2" id="KW-0479">Metal-binding</keyword>
<dbReference type="Pfam" id="PF12831">
    <property type="entry name" value="FAD_oxidored"/>
    <property type="match status" value="1"/>
</dbReference>
<dbReference type="InterPro" id="IPR039650">
    <property type="entry name" value="HdrA-like"/>
</dbReference>
<gene>
    <name evidence="6" type="ORF">LKD45_03070</name>
</gene>
<evidence type="ECO:0000256" key="3">
    <source>
        <dbReference type="ARBA" id="ARBA00023002"/>
    </source>
</evidence>
<evidence type="ECO:0000256" key="1">
    <source>
        <dbReference type="ARBA" id="ARBA00022485"/>
    </source>
</evidence>
<dbReference type="RefSeq" id="WP_308727733.1">
    <property type="nucleotide sequence ID" value="NZ_JAJEQF010000004.1"/>
</dbReference>
<dbReference type="GO" id="GO:0046872">
    <property type="term" value="F:metal ion binding"/>
    <property type="evidence" value="ECO:0007669"/>
    <property type="project" value="UniProtKB-KW"/>
</dbReference>
<dbReference type="PANTHER" id="PTHR43498">
    <property type="entry name" value="FERREDOXIN:COB-COM HETERODISULFIDE REDUCTASE SUBUNIT A"/>
    <property type="match status" value="1"/>
</dbReference>
<keyword evidence="7" id="KW-1185">Reference proteome</keyword>
<dbReference type="Gene3D" id="3.50.50.60">
    <property type="entry name" value="FAD/NAD(P)-binding domain"/>
    <property type="match status" value="1"/>
</dbReference>
<organism evidence="6 7">
    <name type="scientific">Gallintestinimicrobium propionicum</name>
    <dbReference type="NCBI Taxonomy" id="2981770"/>
    <lineage>
        <taxon>Bacteria</taxon>
        <taxon>Bacillati</taxon>
        <taxon>Bacillota</taxon>
        <taxon>Clostridia</taxon>
        <taxon>Lachnospirales</taxon>
        <taxon>Lachnospiraceae</taxon>
        <taxon>Gallintestinimicrobium</taxon>
    </lineage>
</organism>
<protein>
    <submittedName>
        <fullName evidence="6">FAD-dependent oxidoreductase</fullName>
    </submittedName>
</protein>
<dbReference type="PANTHER" id="PTHR43498:SF1">
    <property type="entry name" value="COB--COM HETERODISULFIDE REDUCTASE IRON-SULFUR SUBUNIT A"/>
    <property type="match status" value="1"/>
</dbReference>
<evidence type="ECO:0000256" key="4">
    <source>
        <dbReference type="ARBA" id="ARBA00023004"/>
    </source>
</evidence>
<proteinExistence type="predicted"/>
<name>A0AAE3ATT5_9FIRM</name>